<comment type="caution">
    <text evidence="2">The sequence shown here is derived from an EMBL/GenBank/DDBJ whole genome shotgun (WGS) entry which is preliminary data.</text>
</comment>
<organism evidence="2 3">
    <name type="scientific">Fusibacter tunisiensis</name>
    <dbReference type="NCBI Taxonomy" id="1008308"/>
    <lineage>
        <taxon>Bacteria</taxon>
        <taxon>Bacillati</taxon>
        <taxon>Bacillota</taxon>
        <taxon>Clostridia</taxon>
        <taxon>Eubacteriales</taxon>
        <taxon>Eubacteriales Family XII. Incertae Sedis</taxon>
        <taxon>Fusibacter</taxon>
    </lineage>
</organism>
<dbReference type="PANTHER" id="PTHR39209">
    <property type="match status" value="1"/>
</dbReference>
<dbReference type="Pfam" id="PF03483">
    <property type="entry name" value="B3_4"/>
    <property type="match status" value="1"/>
</dbReference>
<dbReference type="EMBL" id="JAFBDT010000012">
    <property type="protein sequence ID" value="MBM7562082.1"/>
    <property type="molecule type" value="Genomic_DNA"/>
</dbReference>
<keyword evidence="3" id="KW-1185">Reference proteome</keyword>
<dbReference type="InterPro" id="IPR020825">
    <property type="entry name" value="Phe-tRNA_synthase-like_B3/B4"/>
</dbReference>
<dbReference type="InterPro" id="IPR005146">
    <property type="entry name" value="B3/B4_tRNA-bd"/>
</dbReference>
<feature type="domain" description="B3/B4 tRNA-binding" evidence="1">
    <location>
        <begin position="60"/>
        <end position="204"/>
    </location>
</feature>
<evidence type="ECO:0000259" key="1">
    <source>
        <dbReference type="SMART" id="SM00873"/>
    </source>
</evidence>
<proteinExistence type="predicted"/>
<dbReference type="RefSeq" id="WP_204664152.1">
    <property type="nucleotide sequence ID" value="NZ_JAFBDT010000012.1"/>
</dbReference>
<protein>
    <submittedName>
        <fullName evidence="2">DNA/RNA-binding domain of Phe-tRNA-synthetase-like protein</fullName>
    </submittedName>
</protein>
<dbReference type="Proteomes" id="UP000767854">
    <property type="component" value="Unassembled WGS sequence"/>
</dbReference>
<dbReference type="Gene3D" id="3.50.40.10">
    <property type="entry name" value="Phenylalanyl-trna Synthetase, Chain B, domain 3"/>
    <property type="match status" value="1"/>
</dbReference>
<dbReference type="SUPFAM" id="SSF56037">
    <property type="entry name" value="PheT/TilS domain"/>
    <property type="match status" value="1"/>
</dbReference>
<gene>
    <name evidence="2" type="ORF">JOC49_001625</name>
</gene>
<dbReference type="PANTHER" id="PTHR39209:SF2">
    <property type="entry name" value="CYTOPLASMIC PROTEIN"/>
    <property type="match status" value="1"/>
</dbReference>
<dbReference type="SMART" id="SM00873">
    <property type="entry name" value="B3_4"/>
    <property type="match status" value="1"/>
</dbReference>
<evidence type="ECO:0000313" key="2">
    <source>
        <dbReference type="EMBL" id="MBM7562082.1"/>
    </source>
</evidence>
<sequence>MVNISDDIANRVPGIELIYADRKVVVGKIDSAVEYALTERYKQIEIGLQSVELSKLETIKYGRAAYRRLGKDPTRYRLSSEKLLRRIKKGERVPSINNVVDVMNWLSIELQAPIGVYDRNLIKGDVTLDFGRPGESYSCLAGYDLNLENIPLLRDDLGPFGSPTSDSIRTSITKETRHIFACIYKFDLNAATREYEQILVQFLNKL</sequence>
<name>A0ABS2MS05_9FIRM</name>
<reference evidence="2 3" key="1">
    <citation type="submission" date="2021-01" db="EMBL/GenBank/DDBJ databases">
        <title>Genomic Encyclopedia of Type Strains, Phase IV (KMG-IV): sequencing the most valuable type-strain genomes for metagenomic binning, comparative biology and taxonomic classification.</title>
        <authorList>
            <person name="Goeker M."/>
        </authorList>
    </citation>
    <scope>NUCLEOTIDE SEQUENCE [LARGE SCALE GENOMIC DNA]</scope>
    <source>
        <strain evidence="2 3">DSM 24436</strain>
    </source>
</reference>
<accession>A0ABS2MS05</accession>
<evidence type="ECO:0000313" key="3">
    <source>
        <dbReference type="Proteomes" id="UP000767854"/>
    </source>
</evidence>